<dbReference type="PANTHER" id="PTHR37984:SF5">
    <property type="entry name" value="PROTEIN NYNRIN-LIKE"/>
    <property type="match status" value="1"/>
</dbReference>
<comment type="caution">
    <text evidence="2">The sequence shown here is derived from an EMBL/GenBank/DDBJ whole genome shotgun (WGS) entry which is preliminary data.</text>
</comment>
<keyword evidence="3" id="KW-1185">Reference proteome</keyword>
<dbReference type="InterPro" id="IPR050951">
    <property type="entry name" value="Retrovirus_Pol_polyprotein"/>
</dbReference>
<dbReference type="InterPro" id="IPR041588">
    <property type="entry name" value="Integrase_H2C2"/>
</dbReference>
<accession>A0A9Q3EQ01</accession>
<dbReference type="EMBL" id="AVOT02033408">
    <property type="protein sequence ID" value="MBW0527295.1"/>
    <property type="molecule type" value="Genomic_DNA"/>
</dbReference>
<dbReference type="PANTHER" id="PTHR37984">
    <property type="entry name" value="PROTEIN CBG26694"/>
    <property type="match status" value="1"/>
</dbReference>
<feature type="domain" description="Integrase zinc-binding" evidence="1">
    <location>
        <begin position="29"/>
        <end position="86"/>
    </location>
</feature>
<dbReference type="AlphaFoldDB" id="A0A9Q3EQ01"/>
<organism evidence="2 3">
    <name type="scientific">Austropuccinia psidii MF-1</name>
    <dbReference type="NCBI Taxonomy" id="1389203"/>
    <lineage>
        <taxon>Eukaryota</taxon>
        <taxon>Fungi</taxon>
        <taxon>Dikarya</taxon>
        <taxon>Basidiomycota</taxon>
        <taxon>Pucciniomycotina</taxon>
        <taxon>Pucciniomycetes</taxon>
        <taxon>Pucciniales</taxon>
        <taxon>Sphaerophragmiaceae</taxon>
        <taxon>Austropuccinia</taxon>
    </lineage>
</organism>
<evidence type="ECO:0000313" key="2">
    <source>
        <dbReference type="EMBL" id="MBW0527295.1"/>
    </source>
</evidence>
<name>A0A9Q3EQ01_9BASI</name>
<dbReference type="Pfam" id="PF17921">
    <property type="entry name" value="Integrase_H2C2"/>
    <property type="match status" value="1"/>
</dbReference>
<dbReference type="Gene3D" id="1.10.340.70">
    <property type="match status" value="1"/>
</dbReference>
<reference evidence="2" key="1">
    <citation type="submission" date="2021-03" db="EMBL/GenBank/DDBJ databases">
        <title>Draft genome sequence of rust myrtle Austropuccinia psidii MF-1, a brazilian biotype.</title>
        <authorList>
            <person name="Quecine M.C."/>
            <person name="Pachon D.M.R."/>
            <person name="Bonatelli M.L."/>
            <person name="Correr F.H."/>
            <person name="Franceschini L.M."/>
            <person name="Leite T.F."/>
            <person name="Margarido G.R.A."/>
            <person name="Almeida C.A."/>
            <person name="Ferrarezi J.A."/>
            <person name="Labate C.A."/>
        </authorList>
    </citation>
    <scope>NUCLEOTIDE SEQUENCE</scope>
    <source>
        <strain evidence="2">MF-1</strain>
    </source>
</reference>
<dbReference type="Proteomes" id="UP000765509">
    <property type="component" value="Unassembled WGS sequence"/>
</dbReference>
<dbReference type="OrthoDB" id="1922221at2759"/>
<sequence>MDLKENKFFLIDGLLYHREKHTSALKVIDRDHISLILKECHDFPYLQHMSENRTKEKVSSTAWWPQSEQELSQYINTCERFQKEKRKHEKIYELTQHTKEPKHPWETINMEWATGIVPGGKENFNSCLVIVDRYIKSLRCLPCHKEDTAMETALIFWSNIIVSQGLF</sequence>
<protein>
    <recommendedName>
        <fullName evidence="1">Integrase zinc-binding domain-containing protein</fullName>
    </recommendedName>
</protein>
<evidence type="ECO:0000313" key="3">
    <source>
        <dbReference type="Proteomes" id="UP000765509"/>
    </source>
</evidence>
<gene>
    <name evidence="2" type="ORF">O181_067010</name>
</gene>
<proteinExistence type="predicted"/>
<evidence type="ECO:0000259" key="1">
    <source>
        <dbReference type="Pfam" id="PF17921"/>
    </source>
</evidence>